<dbReference type="Pfam" id="PF01544">
    <property type="entry name" value="CorA"/>
    <property type="match status" value="1"/>
</dbReference>
<comment type="caution">
    <text evidence="14">The sequence shown here is derived from an EMBL/GenBank/DDBJ whole genome shotgun (WGS) entry which is preliminary data.</text>
</comment>
<dbReference type="Gene3D" id="3.30.460.20">
    <property type="entry name" value="CorA soluble domain-like"/>
    <property type="match status" value="1"/>
</dbReference>
<dbReference type="InterPro" id="IPR050829">
    <property type="entry name" value="CorA_MIT"/>
</dbReference>
<keyword evidence="5" id="KW-1003">Cell membrane</keyword>
<feature type="transmembrane region" description="Helical" evidence="13">
    <location>
        <begin position="254"/>
        <end position="274"/>
    </location>
</feature>
<evidence type="ECO:0000313" key="14">
    <source>
        <dbReference type="EMBL" id="MBB3953653.1"/>
    </source>
</evidence>
<keyword evidence="6" id="KW-0997">Cell inner membrane</keyword>
<evidence type="ECO:0000256" key="6">
    <source>
        <dbReference type="ARBA" id="ARBA00022519"/>
    </source>
</evidence>
<dbReference type="SUPFAM" id="SSF143865">
    <property type="entry name" value="CorA soluble domain-like"/>
    <property type="match status" value="1"/>
</dbReference>
<feature type="transmembrane region" description="Helical" evidence="13">
    <location>
        <begin position="286"/>
        <end position="306"/>
    </location>
</feature>
<name>A0A7W6G4W5_9SPHN</name>
<evidence type="ECO:0000256" key="3">
    <source>
        <dbReference type="ARBA" id="ARBA00019439"/>
    </source>
</evidence>
<dbReference type="GO" id="GO:0015087">
    <property type="term" value="F:cobalt ion transmembrane transporter activity"/>
    <property type="evidence" value="ECO:0007669"/>
    <property type="project" value="TreeGrafter"/>
</dbReference>
<sequence>MKTIMSEAVEGIGGVWIDLCEPDEGECREIHDRYGIRVPTLEALQEIESSSRLRLHDDMLNMSAPLMAPSDGERWVMAPAGFVLTRDVLVTTHFAHIKAFDTVAEALKSHPEPTPAGVLVRLLEELVDRAADQLEHVSEMIASVSRTIFYTDLDARGLSRETAILRHSIIKLGRAYDRASRVRYMFLSIGRMASFMADRYKDHLDDGLVVRLQAAIHDIASLDEFEASLSARTQFLQDAANSLISIEQNDVVKVLTVASVAGIPPVLVVGIYGMNFHNMPELSWPWGYPMALALCLVTTLIPYLWFKWRKWL</sequence>
<dbReference type="PANTHER" id="PTHR47685:SF1">
    <property type="entry name" value="MAGNESIUM TRANSPORT PROTEIN CORA"/>
    <property type="match status" value="1"/>
</dbReference>
<evidence type="ECO:0000256" key="11">
    <source>
        <dbReference type="ARBA" id="ARBA00023136"/>
    </source>
</evidence>
<keyword evidence="11 13" id="KW-0472">Membrane</keyword>
<comment type="subcellular location">
    <subcellularLocation>
        <location evidence="1">Cell inner membrane</location>
        <topology evidence="1">Multi-pass membrane protein</topology>
    </subcellularLocation>
</comment>
<dbReference type="EMBL" id="JACIDX010000002">
    <property type="protein sequence ID" value="MBB3953653.1"/>
    <property type="molecule type" value="Genomic_DNA"/>
</dbReference>
<evidence type="ECO:0000313" key="15">
    <source>
        <dbReference type="Proteomes" id="UP000548867"/>
    </source>
</evidence>
<accession>A0A7W6G4W5</accession>
<evidence type="ECO:0000256" key="10">
    <source>
        <dbReference type="ARBA" id="ARBA00023065"/>
    </source>
</evidence>
<dbReference type="Proteomes" id="UP000548867">
    <property type="component" value="Unassembled WGS sequence"/>
</dbReference>
<dbReference type="AlphaFoldDB" id="A0A7W6G4W5"/>
<dbReference type="GO" id="GO:0005886">
    <property type="term" value="C:plasma membrane"/>
    <property type="evidence" value="ECO:0007669"/>
    <property type="project" value="UniProtKB-SubCell"/>
</dbReference>
<comment type="similarity">
    <text evidence="2">Belongs to the CorA metal ion transporter (MIT) (TC 1.A.35) family.</text>
</comment>
<protein>
    <recommendedName>
        <fullName evidence="3">Magnesium transport protein CorA</fullName>
    </recommendedName>
</protein>
<dbReference type="InterPro" id="IPR045863">
    <property type="entry name" value="CorA_TM1_TM2"/>
</dbReference>
<evidence type="ECO:0000256" key="7">
    <source>
        <dbReference type="ARBA" id="ARBA00022692"/>
    </source>
</evidence>
<gene>
    <name evidence="14" type="ORF">GGR38_000580</name>
</gene>
<evidence type="ECO:0000256" key="12">
    <source>
        <dbReference type="ARBA" id="ARBA00034269"/>
    </source>
</evidence>
<keyword evidence="4" id="KW-0813">Transport</keyword>
<dbReference type="FunFam" id="1.20.58.340:FF:000001">
    <property type="entry name" value="Magnesium transport protein CorA"/>
    <property type="match status" value="1"/>
</dbReference>
<dbReference type="GO" id="GO:0015095">
    <property type="term" value="F:magnesium ion transmembrane transporter activity"/>
    <property type="evidence" value="ECO:0007669"/>
    <property type="project" value="TreeGrafter"/>
</dbReference>
<evidence type="ECO:0000256" key="5">
    <source>
        <dbReference type="ARBA" id="ARBA00022475"/>
    </source>
</evidence>
<keyword evidence="15" id="KW-1185">Reference proteome</keyword>
<evidence type="ECO:0000256" key="9">
    <source>
        <dbReference type="ARBA" id="ARBA00022989"/>
    </source>
</evidence>
<evidence type="ECO:0000256" key="2">
    <source>
        <dbReference type="ARBA" id="ARBA00009765"/>
    </source>
</evidence>
<reference evidence="14 15" key="1">
    <citation type="submission" date="2020-08" db="EMBL/GenBank/DDBJ databases">
        <title>Genomic Encyclopedia of Type Strains, Phase IV (KMG-IV): sequencing the most valuable type-strain genomes for metagenomic binning, comparative biology and taxonomic classification.</title>
        <authorList>
            <person name="Goeker M."/>
        </authorList>
    </citation>
    <scope>NUCLEOTIDE SEQUENCE [LARGE SCALE GENOMIC DNA]</scope>
    <source>
        <strain evidence="14 15">DSM 27057</strain>
    </source>
</reference>
<proteinExistence type="inferred from homology"/>
<organism evidence="14 15">
    <name type="scientific">Novosphingobium sediminicola</name>
    <dbReference type="NCBI Taxonomy" id="563162"/>
    <lineage>
        <taxon>Bacteria</taxon>
        <taxon>Pseudomonadati</taxon>
        <taxon>Pseudomonadota</taxon>
        <taxon>Alphaproteobacteria</taxon>
        <taxon>Sphingomonadales</taxon>
        <taxon>Sphingomonadaceae</taxon>
        <taxon>Novosphingobium</taxon>
    </lineage>
</organism>
<dbReference type="SUPFAM" id="SSF144083">
    <property type="entry name" value="Magnesium transport protein CorA, transmembrane region"/>
    <property type="match status" value="1"/>
</dbReference>
<evidence type="ECO:0000256" key="4">
    <source>
        <dbReference type="ARBA" id="ARBA00022448"/>
    </source>
</evidence>
<dbReference type="Gene3D" id="1.20.58.340">
    <property type="entry name" value="Magnesium transport protein CorA, transmembrane region"/>
    <property type="match status" value="2"/>
</dbReference>
<dbReference type="InterPro" id="IPR045861">
    <property type="entry name" value="CorA_cytoplasmic_dom"/>
</dbReference>
<dbReference type="PANTHER" id="PTHR47685">
    <property type="entry name" value="MAGNESIUM TRANSPORT PROTEIN CORA"/>
    <property type="match status" value="1"/>
</dbReference>
<keyword evidence="9 13" id="KW-1133">Transmembrane helix</keyword>
<keyword evidence="7 13" id="KW-0812">Transmembrane</keyword>
<evidence type="ECO:0000256" key="13">
    <source>
        <dbReference type="SAM" id="Phobius"/>
    </source>
</evidence>
<evidence type="ECO:0000256" key="8">
    <source>
        <dbReference type="ARBA" id="ARBA00022842"/>
    </source>
</evidence>
<keyword evidence="10" id="KW-0406">Ion transport</keyword>
<evidence type="ECO:0000256" key="1">
    <source>
        <dbReference type="ARBA" id="ARBA00004429"/>
    </source>
</evidence>
<dbReference type="CDD" id="cd12837">
    <property type="entry name" value="EcCorA-like_u1"/>
    <property type="match status" value="1"/>
</dbReference>
<dbReference type="GO" id="GO:0015099">
    <property type="term" value="F:nickel cation transmembrane transporter activity"/>
    <property type="evidence" value="ECO:0007669"/>
    <property type="project" value="TreeGrafter"/>
</dbReference>
<keyword evidence="8" id="KW-0460">Magnesium</keyword>
<comment type="catalytic activity">
    <reaction evidence="12">
        <text>Mg(2+)(in) = Mg(2+)(out)</text>
        <dbReference type="Rhea" id="RHEA:29827"/>
        <dbReference type="ChEBI" id="CHEBI:18420"/>
    </reaction>
</comment>
<dbReference type="InterPro" id="IPR002523">
    <property type="entry name" value="MgTranspt_CorA/ZnTranspt_ZntB"/>
</dbReference>